<proteinExistence type="predicted"/>
<dbReference type="InterPro" id="IPR050189">
    <property type="entry name" value="MFS_Efflux_Transporters"/>
</dbReference>
<dbReference type="SUPFAM" id="SSF103473">
    <property type="entry name" value="MFS general substrate transporter"/>
    <property type="match status" value="1"/>
</dbReference>
<dbReference type="InterPro" id="IPR020846">
    <property type="entry name" value="MFS_dom"/>
</dbReference>
<organism evidence="8 9">
    <name type="scientific">Natronosalvus hydrolyticus</name>
    <dbReference type="NCBI Taxonomy" id="2979988"/>
    <lineage>
        <taxon>Archaea</taxon>
        <taxon>Methanobacteriati</taxon>
        <taxon>Methanobacteriota</taxon>
        <taxon>Stenosarchaea group</taxon>
        <taxon>Halobacteria</taxon>
        <taxon>Halobacteriales</taxon>
        <taxon>Natrialbaceae</taxon>
        <taxon>Natronosalvus</taxon>
    </lineage>
</organism>
<dbReference type="InterPro" id="IPR011701">
    <property type="entry name" value="MFS"/>
</dbReference>
<evidence type="ECO:0000313" key="8">
    <source>
        <dbReference type="EMBL" id="MCU4753750.1"/>
    </source>
</evidence>
<name>A0AAP2ZBZ2_9EURY</name>
<feature type="transmembrane region" description="Helical" evidence="6">
    <location>
        <begin position="280"/>
        <end position="297"/>
    </location>
</feature>
<keyword evidence="9" id="KW-1185">Reference proteome</keyword>
<feature type="domain" description="Major facilitator superfamily (MFS) profile" evidence="7">
    <location>
        <begin position="12"/>
        <end position="391"/>
    </location>
</feature>
<feature type="transmembrane region" description="Helical" evidence="6">
    <location>
        <begin position="335"/>
        <end position="356"/>
    </location>
</feature>
<comment type="subcellular location">
    <subcellularLocation>
        <location evidence="1">Cell membrane</location>
        <topology evidence="1">Multi-pass membrane protein</topology>
    </subcellularLocation>
</comment>
<dbReference type="RefSeq" id="WP_342810059.1">
    <property type="nucleotide sequence ID" value="NZ_JAOPJZ010000021.1"/>
</dbReference>
<dbReference type="Proteomes" id="UP001321047">
    <property type="component" value="Unassembled WGS sequence"/>
</dbReference>
<evidence type="ECO:0000259" key="7">
    <source>
        <dbReference type="PROSITE" id="PS50850"/>
    </source>
</evidence>
<comment type="caution">
    <text evidence="8">The sequence shown here is derived from an EMBL/GenBank/DDBJ whole genome shotgun (WGS) entry which is preliminary data.</text>
</comment>
<evidence type="ECO:0000256" key="5">
    <source>
        <dbReference type="ARBA" id="ARBA00023136"/>
    </source>
</evidence>
<dbReference type="EMBL" id="JAOPJZ010000021">
    <property type="protein sequence ID" value="MCU4753750.1"/>
    <property type="molecule type" value="Genomic_DNA"/>
</dbReference>
<dbReference type="InterPro" id="IPR036259">
    <property type="entry name" value="MFS_trans_sf"/>
</dbReference>
<accession>A0AAP2ZBZ2</accession>
<feature type="transmembrane region" description="Helical" evidence="6">
    <location>
        <begin position="137"/>
        <end position="158"/>
    </location>
</feature>
<dbReference type="GO" id="GO:0005886">
    <property type="term" value="C:plasma membrane"/>
    <property type="evidence" value="ECO:0007669"/>
    <property type="project" value="UniProtKB-SubCell"/>
</dbReference>
<feature type="transmembrane region" description="Helical" evidence="6">
    <location>
        <begin position="12"/>
        <end position="30"/>
    </location>
</feature>
<feature type="transmembrane region" description="Helical" evidence="6">
    <location>
        <begin position="102"/>
        <end position="125"/>
    </location>
</feature>
<dbReference type="Gene3D" id="1.20.1250.20">
    <property type="entry name" value="MFS general substrate transporter like domains"/>
    <property type="match status" value="2"/>
</dbReference>
<dbReference type="PANTHER" id="PTHR43124:SF3">
    <property type="entry name" value="CHLORAMPHENICOL EFFLUX PUMP RV0191"/>
    <property type="match status" value="1"/>
</dbReference>
<evidence type="ECO:0000256" key="4">
    <source>
        <dbReference type="ARBA" id="ARBA00022989"/>
    </source>
</evidence>
<feature type="transmembrane region" description="Helical" evidence="6">
    <location>
        <begin position="164"/>
        <end position="184"/>
    </location>
</feature>
<dbReference type="GO" id="GO:0022857">
    <property type="term" value="F:transmembrane transporter activity"/>
    <property type="evidence" value="ECO:0007669"/>
    <property type="project" value="InterPro"/>
</dbReference>
<protein>
    <submittedName>
        <fullName evidence="8">MFS transporter</fullName>
    </submittedName>
</protein>
<feature type="transmembrane region" description="Helical" evidence="6">
    <location>
        <begin position="303"/>
        <end position="323"/>
    </location>
</feature>
<dbReference type="Pfam" id="PF07690">
    <property type="entry name" value="MFS_1"/>
    <property type="match status" value="1"/>
</dbReference>
<evidence type="ECO:0000256" key="3">
    <source>
        <dbReference type="ARBA" id="ARBA00022692"/>
    </source>
</evidence>
<reference evidence="8 9" key="1">
    <citation type="submission" date="2022-09" db="EMBL/GenBank/DDBJ databases">
        <title>Enrichment on poylsaccharides allowed isolation of novel metabolic and taxonomic groups of Haloarchaea.</title>
        <authorList>
            <person name="Sorokin D.Y."/>
            <person name="Elcheninov A.G."/>
            <person name="Khizhniak T.V."/>
            <person name="Kolganova T.V."/>
            <person name="Kublanov I.V."/>
        </authorList>
    </citation>
    <scope>NUCLEOTIDE SEQUENCE [LARGE SCALE GENOMIC DNA]</scope>
    <source>
        <strain evidence="8 9">AArc-curdl1</strain>
    </source>
</reference>
<dbReference type="PANTHER" id="PTHR43124">
    <property type="entry name" value="PURINE EFFLUX PUMP PBUE"/>
    <property type="match status" value="1"/>
</dbReference>
<feature type="transmembrane region" description="Helical" evidence="6">
    <location>
        <begin position="362"/>
        <end position="389"/>
    </location>
</feature>
<evidence type="ECO:0000313" key="9">
    <source>
        <dbReference type="Proteomes" id="UP001321047"/>
    </source>
</evidence>
<feature type="transmembrane region" description="Helical" evidence="6">
    <location>
        <begin position="78"/>
        <end position="96"/>
    </location>
</feature>
<keyword evidence="3 6" id="KW-0812">Transmembrane</keyword>
<evidence type="ECO:0000256" key="1">
    <source>
        <dbReference type="ARBA" id="ARBA00004651"/>
    </source>
</evidence>
<evidence type="ECO:0000256" key="2">
    <source>
        <dbReference type="ARBA" id="ARBA00022475"/>
    </source>
</evidence>
<feature type="transmembrane region" description="Helical" evidence="6">
    <location>
        <begin position="36"/>
        <end position="57"/>
    </location>
</feature>
<dbReference type="AlphaFoldDB" id="A0AAP2ZBZ2"/>
<keyword evidence="4 6" id="KW-1133">Transmembrane helix</keyword>
<sequence>MTSRGWHYRQTVLALCTFALFATMVARLAISPLVPAITATYGVSNALVGLALTGMWLTYGLAQYPSGVFADRYGERPVILVALAGTALGSLLIITAPIFFVFAIATVILGALAGLHFSVATTLLTRTYDDVGRAIGIHTLGSTFGGLLAPIAATWVGVRYGWRAGVAIGLLVAIPAFVLFFRYVESTPPRRPDLDIRDQFRVEPLLTVLSRPSVTFTVVISVLLSFSWQALASFLPTFLVAYHEYSEPHAAVAFSGFFVVQGLTQVKIGQFSDQYGRDPVIAGCLVLAIAGLLALIIPTASSLVVLGVVLVGIGLGAYTAAMARFMDLFSSEDRGAGFGLTQTVVMGLAAAGSVITGTVADLAGWAASISVLVTLLAIGLVLLFGNWALQTGY</sequence>
<keyword evidence="2" id="KW-1003">Cell membrane</keyword>
<evidence type="ECO:0000256" key="6">
    <source>
        <dbReference type="SAM" id="Phobius"/>
    </source>
</evidence>
<dbReference type="PROSITE" id="PS50850">
    <property type="entry name" value="MFS"/>
    <property type="match status" value="1"/>
</dbReference>
<gene>
    <name evidence="8" type="ORF">OB919_17465</name>
</gene>
<keyword evidence="5 6" id="KW-0472">Membrane</keyword>